<accession>A0A9N9BDL9</accession>
<dbReference type="InterPro" id="IPR050940">
    <property type="entry name" value="Actin_reg-Ser/Thr_kinase"/>
</dbReference>
<evidence type="ECO:0000313" key="8">
    <source>
        <dbReference type="EMBL" id="CAG8564656.1"/>
    </source>
</evidence>
<name>A0A9N9BDL9_9GLOM</name>
<evidence type="ECO:0000256" key="2">
    <source>
        <dbReference type="ARBA" id="ARBA00022679"/>
    </source>
</evidence>
<dbReference type="PROSITE" id="PS00107">
    <property type="entry name" value="PROTEIN_KINASE_ATP"/>
    <property type="match status" value="1"/>
</dbReference>
<feature type="binding site" evidence="6">
    <location>
        <position position="57"/>
    </location>
    <ligand>
        <name>ATP</name>
        <dbReference type="ChEBI" id="CHEBI:30616"/>
    </ligand>
</feature>
<feature type="domain" description="Protein kinase" evidence="7">
    <location>
        <begin position="28"/>
        <end position="266"/>
    </location>
</feature>
<keyword evidence="3 6" id="KW-0547">Nucleotide-binding</keyword>
<dbReference type="InterPro" id="IPR011009">
    <property type="entry name" value="Kinase-like_dom_sf"/>
</dbReference>
<evidence type="ECO:0000313" key="9">
    <source>
        <dbReference type="Proteomes" id="UP000789342"/>
    </source>
</evidence>
<reference evidence="8" key="1">
    <citation type="submission" date="2021-06" db="EMBL/GenBank/DDBJ databases">
        <authorList>
            <person name="Kallberg Y."/>
            <person name="Tangrot J."/>
            <person name="Rosling A."/>
        </authorList>
    </citation>
    <scope>NUCLEOTIDE SEQUENCE</scope>
    <source>
        <strain evidence="8">CL551</strain>
    </source>
</reference>
<evidence type="ECO:0000256" key="6">
    <source>
        <dbReference type="PROSITE-ProRule" id="PRU10141"/>
    </source>
</evidence>
<dbReference type="PANTHER" id="PTHR46485">
    <property type="entry name" value="LIM DOMAIN KINASE 1"/>
    <property type="match status" value="1"/>
</dbReference>
<dbReference type="PROSITE" id="PS50011">
    <property type="entry name" value="PROTEIN_KINASE_DOM"/>
    <property type="match status" value="1"/>
</dbReference>
<evidence type="ECO:0000256" key="3">
    <source>
        <dbReference type="ARBA" id="ARBA00022741"/>
    </source>
</evidence>
<proteinExistence type="predicted"/>
<dbReference type="GO" id="GO:0005524">
    <property type="term" value="F:ATP binding"/>
    <property type="evidence" value="ECO:0007669"/>
    <property type="project" value="UniProtKB-UniRule"/>
</dbReference>
<dbReference type="EMBL" id="CAJVPV010004009">
    <property type="protein sequence ID" value="CAG8564656.1"/>
    <property type="molecule type" value="Genomic_DNA"/>
</dbReference>
<dbReference type="AlphaFoldDB" id="A0A9N9BDL9"/>
<comment type="caution">
    <text evidence="8">The sequence shown here is derived from an EMBL/GenBank/DDBJ whole genome shotgun (WGS) entry which is preliminary data.</text>
</comment>
<evidence type="ECO:0000259" key="7">
    <source>
        <dbReference type="PROSITE" id="PS50011"/>
    </source>
</evidence>
<keyword evidence="5 6" id="KW-0067">ATP-binding</keyword>
<keyword evidence="2" id="KW-0808">Transferase</keyword>
<dbReference type="GO" id="GO:0004674">
    <property type="term" value="F:protein serine/threonine kinase activity"/>
    <property type="evidence" value="ECO:0007669"/>
    <property type="project" value="UniProtKB-KW"/>
</dbReference>
<dbReference type="SUPFAM" id="SSF56112">
    <property type="entry name" value="Protein kinase-like (PK-like)"/>
    <property type="match status" value="1"/>
</dbReference>
<evidence type="ECO:0000256" key="5">
    <source>
        <dbReference type="ARBA" id="ARBA00022840"/>
    </source>
</evidence>
<keyword evidence="9" id="KW-1185">Reference proteome</keyword>
<keyword evidence="4" id="KW-0418">Kinase</keyword>
<protein>
    <submittedName>
        <fullName evidence="8">15705_t:CDS:1</fullName>
    </submittedName>
</protein>
<dbReference type="OrthoDB" id="2427446at2759"/>
<keyword evidence="1" id="KW-0723">Serine/threonine-protein kinase</keyword>
<sequence length="266" mass="30003">MSESSCWVDELERSINNLKLEVYDYDNFENFNLIGEGSFGKVYKAVIKTTKMTVAMKNINVDNKEAAEAFINELKLQQAVNKHINIIRFFGISRKECRKEDPKERPNIHEVLDKLHSLKDTSTITTIIVNSDGNIGDSKQLGLTFDVLDIENYYNNNDPGIENDDGNNDPDIENSVSSDLCIEDSSDVNFNSDDVAQNSELLTALITVVRNELNSGIMTKKRLKECIQENIDSKQKTLKELLVYLQNHSQQEPNFSDAATSLGEGL</sequence>
<evidence type="ECO:0000256" key="1">
    <source>
        <dbReference type="ARBA" id="ARBA00022527"/>
    </source>
</evidence>
<dbReference type="InterPro" id="IPR000719">
    <property type="entry name" value="Prot_kinase_dom"/>
</dbReference>
<evidence type="ECO:0000256" key="4">
    <source>
        <dbReference type="ARBA" id="ARBA00022777"/>
    </source>
</evidence>
<dbReference type="Proteomes" id="UP000789342">
    <property type="component" value="Unassembled WGS sequence"/>
</dbReference>
<gene>
    <name evidence="8" type="ORF">AMORRO_LOCUS6181</name>
</gene>
<organism evidence="8 9">
    <name type="scientific">Acaulospora morrowiae</name>
    <dbReference type="NCBI Taxonomy" id="94023"/>
    <lineage>
        <taxon>Eukaryota</taxon>
        <taxon>Fungi</taxon>
        <taxon>Fungi incertae sedis</taxon>
        <taxon>Mucoromycota</taxon>
        <taxon>Glomeromycotina</taxon>
        <taxon>Glomeromycetes</taxon>
        <taxon>Diversisporales</taxon>
        <taxon>Acaulosporaceae</taxon>
        <taxon>Acaulospora</taxon>
    </lineage>
</organism>
<dbReference type="InterPro" id="IPR017441">
    <property type="entry name" value="Protein_kinase_ATP_BS"/>
</dbReference>
<dbReference type="Pfam" id="PF00069">
    <property type="entry name" value="Pkinase"/>
    <property type="match status" value="1"/>
</dbReference>
<dbReference type="PANTHER" id="PTHR46485:SF5">
    <property type="entry name" value="CENTER DIVIDER, ISOFORM A"/>
    <property type="match status" value="1"/>
</dbReference>
<dbReference type="Gene3D" id="3.30.200.20">
    <property type="entry name" value="Phosphorylase Kinase, domain 1"/>
    <property type="match status" value="1"/>
</dbReference>